<proteinExistence type="predicted"/>
<organism evidence="4 5">
    <name type="scientific">Acinetobacter guillouiae</name>
    <name type="common">Acinetobacter genomosp. 11</name>
    <dbReference type="NCBI Taxonomy" id="106649"/>
    <lineage>
        <taxon>Bacteria</taxon>
        <taxon>Pseudomonadati</taxon>
        <taxon>Pseudomonadota</taxon>
        <taxon>Gammaproteobacteria</taxon>
        <taxon>Moraxellales</taxon>
        <taxon>Moraxellaceae</taxon>
        <taxon>Acinetobacter</taxon>
    </lineage>
</organism>
<protein>
    <submittedName>
        <fullName evidence="4">Alpha/beta hydrolase</fullName>
    </submittedName>
</protein>
<feature type="signal peptide" evidence="2">
    <location>
        <begin position="1"/>
        <end position="22"/>
    </location>
</feature>
<dbReference type="InterPro" id="IPR050300">
    <property type="entry name" value="GDXG_lipolytic_enzyme"/>
</dbReference>
<comment type="caution">
    <text evidence="4">The sequence shown here is derived from an EMBL/GenBank/DDBJ whole genome shotgun (WGS) entry which is preliminary data.</text>
</comment>
<dbReference type="EMBL" id="JAHWXT010000006">
    <property type="protein sequence ID" value="MCF0266148.1"/>
    <property type="molecule type" value="Genomic_DNA"/>
</dbReference>
<feature type="chain" id="PRO_5036497041" evidence="2">
    <location>
        <begin position="23"/>
        <end position="302"/>
    </location>
</feature>
<dbReference type="PANTHER" id="PTHR48081">
    <property type="entry name" value="AB HYDROLASE SUPERFAMILY PROTEIN C4A8.06C"/>
    <property type="match status" value="1"/>
</dbReference>
<keyword evidence="1 4" id="KW-0378">Hydrolase</keyword>
<dbReference type="InterPro" id="IPR049492">
    <property type="entry name" value="BD-FAE-like_dom"/>
</dbReference>
<evidence type="ECO:0000313" key="4">
    <source>
        <dbReference type="EMBL" id="MCF0266148.1"/>
    </source>
</evidence>
<evidence type="ECO:0000256" key="1">
    <source>
        <dbReference type="ARBA" id="ARBA00022801"/>
    </source>
</evidence>
<keyword evidence="2" id="KW-0732">Signal</keyword>
<dbReference type="InterPro" id="IPR029058">
    <property type="entry name" value="AB_hydrolase_fold"/>
</dbReference>
<name>A0A8X8GJA3_ACIGI</name>
<dbReference type="Pfam" id="PF20434">
    <property type="entry name" value="BD-FAE"/>
    <property type="match status" value="1"/>
</dbReference>
<sequence length="302" mass="33924">MKINHFLFNSFIFLWLSQNVDAATLSLPLWPNTATLTPSSEQYTLIKHGAIRHITSPQLRVYPPKQSNHIAVLVISGGGYAREELAKESTPTAQFLQEQGFTVFELIYRLPNQDGNNLLATFQDGQRALRIIRYHAHQFNIDPDKIGVLGFSAGGHLAGIIATQWQQQFSSLNDPIDQISAQPNFVVLLYPIISMQAPLDHTHAYKSLFGSNHDLAKQILFSVDLQVKQNTPPTFLAHAIDDPISPVQNSLNMQTALQQHKIAYELHLFKNGGHGWGLGKANTETMQWPTLFLVWLKKIDIL</sequence>
<feature type="domain" description="BD-FAE-like" evidence="3">
    <location>
        <begin position="62"/>
        <end position="257"/>
    </location>
</feature>
<accession>A0A8X8GJA3</accession>
<dbReference type="Gene3D" id="3.40.50.1820">
    <property type="entry name" value="alpha/beta hydrolase"/>
    <property type="match status" value="1"/>
</dbReference>
<gene>
    <name evidence="4" type="ORF">KW868_16995</name>
</gene>
<dbReference type="GO" id="GO:0016787">
    <property type="term" value="F:hydrolase activity"/>
    <property type="evidence" value="ECO:0007669"/>
    <property type="project" value="UniProtKB-KW"/>
</dbReference>
<dbReference type="RefSeq" id="WP_234624013.1">
    <property type="nucleotide sequence ID" value="NZ_JAHWXT010000006.1"/>
</dbReference>
<evidence type="ECO:0000313" key="5">
    <source>
        <dbReference type="Proteomes" id="UP000887320"/>
    </source>
</evidence>
<dbReference type="PANTHER" id="PTHR48081:SF6">
    <property type="entry name" value="PEPTIDASE S9 PROLYL OLIGOPEPTIDASE CATALYTIC DOMAIN-CONTAINING PROTEIN"/>
    <property type="match status" value="1"/>
</dbReference>
<evidence type="ECO:0000256" key="2">
    <source>
        <dbReference type="SAM" id="SignalP"/>
    </source>
</evidence>
<dbReference type="AlphaFoldDB" id="A0A8X8GJA3"/>
<reference evidence="4" key="1">
    <citation type="submission" date="2021-07" db="EMBL/GenBank/DDBJ databases">
        <authorList>
            <person name="Fernandez M."/>
            <person name="Pereira P."/>
            <person name="Torres Tejerizo G.A."/>
            <person name="Gonzalez P."/>
            <person name="Agostini E."/>
        </authorList>
    </citation>
    <scope>NUCLEOTIDE SEQUENCE</scope>
    <source>
        <strain evidence="4">SFC 500-1A</strain>
    </source>
</reference>
<evidence type="ECO:0000259" key="3">
    <source>
        <dbReference type="Pfam" id="PF20434"/>
    </source>
</evidence>
<dbReference type="Proteomes" id="UP000887320">
    <property type="component" value="Unassembled WGS sequence"/>
</dbReference>
<dbReference type="SUPFAM" id="SSF53474">
    <property type="entry name" value="alpha/beta-Hydrolases"/>
    <property type="match status" value="1"/>
</dbReference>